<comment type="similarity">
    <text evidence="2">Belongs to the type II topoisomerase GyrB family.</text>
</comment>
<dbReference type="InterPro" id="IPR036844">
    <property type="entry name" value="Hint_dom_sf"/>
</dbReference>
<keyword evidence="6" id="KW-0238">DNA-binding</keyword>
<dbReference type="GO" id="GO:0003677">
    <property type="term" value="F:DNA binding"/>
    <property type="evidence" value="ECO:0007669"/>
    <property type="project" value="UniProtKB-KW"/>
</dbReference>
<dbReference type="NCBIfam" id="TIGR01445">
    <property type="entry name" value="intein_Nterm"/>
    <property type="match status" value="1"/>
</dbReference>
<dbReference type="GO" id="GO:0016539">
    <property type="term" value="P:intein-mediated protein splicing"/>
    <property type="evidence" value="ECO:0007669"/>
    <property type="project" value="InterPro"/>
</dbReference>
<sequence length="243" mass="27516">SVANKIVDKAVLAARARDAARKARELTRRKGALDSGSLPGKLADCSERNPELCELYIVEGDSAGGCFSADTKVALLDGRNLSFEQLAREWQKGKMNYCYTIKKDGNIDIEKILYPRLTKKDAIVIEITLDNDEKIVCTPDHKFMLRDTSFIEARNLKSDMSLMPLRRKLSEIKGRITIEGYEMVLDPKTHKWGFTHKIADRYNLENNIYSDGDGEHRHHVDFNKLNNGPANIIRASKKEHLGI</sequence>
<dbReference type="Gene3D" id="2.170.16.10">
    <property type="entry name" value="Hedgehog/Intein (Hint) domain"/>
    <property type="match status" value="1"/>
</dbReference>
<dbReference type="InterPro" id="IPR003587">
    <property type="entry name" value="Hint_dom_N"/>
</dbReference>
<accession>X0WXH6</accession>
<dbReference type="SUPFAM" id="SSF56719">
    <property type="entry name" value="Type II DNA topoisomerase"/>
    <property type="match status" value="1"/>
</dbReference>
<dbReference type="CDD" id="cd00081">
    <property type="entry name" value="Hint"/>
    <property type="match status" value="1"/>
</dbReference>
<evidence type="ECO:0000259" key="8">
    <source>
        <dbReference type="SMART" id="SM00306"/>
    </source>
</evidence>
<comment type="caution">
    <text evidence="9">The sequence shown here is derived from an EMBL/GenBank/DDBJ whole genome shotgun (WGS) entry which is preliminary data.</text>
</comment>
<reference evidence="9" key="1">
    <citation type="journal article" date="2014" name="Front. Microbiol.">
        <title>High frequency of phylogenetically diverse reductive dehalogenase-homologous genes in deep subseafloor sedimentary metagenomes.</title>
        <authorList>
            <person name="Kawai M."/>
            <person name="Futagami T."/>
            <person name="Toyoda A."/>
            <person name="Takaki Y."/>
            <person name="Nishi S."/>
            <person name="Hori S."/>
            <person name="Arai W."/>
            <person name="Tsubouchi T."/>
            <person name="Morono Y."/>
            <person name="Uchiyama I."/>
            <person name="Ito T."/>
            <person name="Fujiyama A."/>
            <person name="Inagaki F."/>
            <person name="Takami H."/>
        </authorList>
    </citation>
    <scope>NUCLEOTIDE SEQUENCE</scope>
    <source>
        <strain evidence="9">Expedition CK06-06</strain>
    </source>
</reference>
<keyword evidence="7" id="KW-0413">Isomerase</keyword>
<dbReference type="AlphaFoldDB" id="X0WXH6"/>
<evidence type="ECO:0000256" key="6">
    <source>
        <dbReference type="ARBA" id="ARBA00023125"/>
    </source>
</evidence>
<dbReference type="SMART" id="SM00306">
    <property type="entry name" value="HintN"/>
    <property type="match status" value="1"/>
</dbReference>
<evidence type="ECO:0000256" key="7">
    <source>
        <dbReference type="ARBA" id="ARBA00023235"/>
    </source>
</evidence>
<dbReference type="InterPro" id="IPR006141">
    <property type="entry name" value="Intein_N"/>
</dbReference>
<evidence type="ECO:0000256" key="3">
    <source>
        <dbReference type="ARBA" id="ARBA00022741"/>
    </source>
</evidence>
<dbReference type="GO" id="GO:0005524">
    <property type="term" value="F:ATP binding"/>
    <property type="evidence" value="ECO:0007669"/>
    <property type="project" value="UniProtKB-KW"/>
</dbReference>
<protein>
    <recommendedName>
        <fullName evidence="8">Hint domain-containing protein</fullName>
    </recommendedName>
</protein>
<evidence type="ECO:0000256" key="1">
    <source>
        <dbReference type="ARBA" id="ARBA00000185"/>
    </source>
</evidence>
<evidence type="ECO:0000256" key="2">
    <source>
        <dbReference type="ARBA" id="ARBA00010708"/>
    </source>
</evidence>
<name>X0WXH6_9ZZZZ</name>
<comment type="catalytic activity">
    <reaction evidence="1">
        <text>ATP-dependent breakage, passage and rejoining of double-stranded DNA.</text>
        <dbReference type="EC" id="5.6.2.2"/>
    </reaction>
</comment>
<keyword evidence="5" id="KW-0799">Topoisomerase</keyword>
<dbReference type="InterPro" id="IPR018522">
    <property type="entry name" value="TopoIIA_CS"/>
</dbReference>
<feature type="non-terminal residue" evidence="9">
    <location>
        <position position="243"/>
    </location>
</feature>
<dbReference type="PANTHER" id="PTHR45866:SF1">
    <property type="entry name" value="DNA GYRASE SUBUNIT B, MITOCHONDRIAL"/>
    <property type="match status" value="1"/>
</dbReference>
<gene>
    <name evidence="9" type="ORF">S01H1_72465</name>
</gene>
<dbReference type="GO" id="GO:0003918">
    <property type="term" value="F:DNA topoisomerase type II (double strand cut, ATP-hydrolyzing) activity"/>
    <property type="evidence" value="ECO:0007669"/>
    <property type="project" value="UniProtKB-EC"/>
</dbReference>
<keyword evidence="3" id="KW-0547">Nucleotide-binding</keyword>
<dbReference type="EMBL" id="BARS01048333">
    <property type="protein sequence ID" value="GAG35400.1"/>
    <property type="molecule type" value="Genomic_DNA"/>
</dbReference>
<dbReference type="GO" id="GO:0006265">
    <property type="term" value="P:DNA topological change"/>
    <property type="evidence" value="ECO:0007669"/>
    <property type="project" value="InterPro"/>
</dbReference>
<keyword evidence="4" id="KW-0067">ATP-binding</keyword>
<dbReference type="PROSITE" id="PS00177">
    <property type="entry name" value="TOPOISOMERASE_II"/>
    <property type="match status" value="1"/>
</dbReference>
<evidence type="ECO:0000313" key="9">
    <source>
        <dbReference type="EMBL" id="GAG35400.1"/>
    </source>
</evidence>
<proteinExistence type="inferred from homology"/>
<organism evidence="9">
    <name type="scientific">marine sediment metagenome</name>
    <dbReference type="NCBI Taxonomy" id="412755"/>
    <lineage>
        <taxon>unclassified sequences</taxon>
        <taxon>metagenomes</taxon>
        <taxon>ecological metagenomes</taxon>
    </lineage>
</organism>
<dbReference type="InterPro" id="IPR013760">
    <property type="entry name" value="Topo_IIA-like_dom_sf"/>
</dbReference>
<dbReference type="PROSITE" id="PS50817">
    <property type="entry name" value="INTEIN_N_TER"/>
    <property type="match status" value="1"/>
</dbReference>
<evidence type="ECO:0000256" key="5">
    <source>
        <dbReference type="ARBA" id="ARBA00023029"/>
    </source>
</evidence>
<feature type="non-terminal residue" evidence="9">
    <location>
        <position position="1"/>
    </location>
</feature>
<dbReference type="PANTHER" id="PTHR45866">
    <property type="entry name" value="DNA GYRASE/TOPOISOMERASE SUBUNIT B"/>
    <property type="match status" value="1"/>
</dbReference>
<evidence type="ECO:0000256" key="4">
    <source>
        <dbReference type="ARBA" id="ARBA00022840"/>
    </source>
</evidence>
<dbReference type="SUPFAM" id="SSF51294">
    <property type="entry name" value="Hedgehog/intein (Hint) domain"/>
    <property type="match status" value="1"/>
</dbReference>
<feature type="domain" description="Hint" evidence="8">
    <location>
        <begin position="64"/>
        <end position="166"/>
    </location>
</feature>